<evidence type="ECO:0008006" key="5">
    <source>
        <dbReference type="Google" id="ProtNLM"/>
    </source>
</evidence>
<keyword evidence="2" id="KW-1133">Transmembrane helix</keyword>
<feature type="compositionally biased region" description="Gly residues" evidence="1">
    <location>
        <begin position="108"/>
        <end position="133"/>
    </location>
</feature>
<keyword evidence="4" id="KW-1185">Reference proteome</keyword>
<reference evidence="3 4" key="1">
    <citation type="submission" date="2020-02" db="EMBL/GenBank/DDBJ databases">
        <title>Whole-genome analyses of novel actinobacteria.</title>
        <authorList>
            <person name="Sahin N."/>
        </authorList>
    </citation>
    <scope>NUCLEOTIDE SEQUENCE [LARGE SCALE GENOMIC DNA]</scope>
    <source>
        <strain evidence="3 4">A7024</strain>
    </source>
</reference>
<dbReference type="RefSeq" id="WP_165245960.1">
    <property type="nucleotide sequence ID" value="NZ_JAAKZV010000463.1"/>
</dbReference>
<protein>
    <recommendedName>
        <fullName evidence="5">Integral membrane protein</fullName>
    </recommendedName>
</protein>
<keyword evidence="2" id="KW-0812">Transmembrane</keyword>
<sequence>SGGSGSGGSGSGPEGPGGPGGSGGRDGDKPGLGGQGGPGPGGLRWDPTDPVQRRARYALLSGMWAFFFALFSVEWMALLLGVLALYWGISSLRNKIRDPEAAAALTTGSGGGSSSGEGAAGGQPGGQPGGQSSGGMMRPQRSAAMTGIVAACLALVFAAGMYAVQFVYHDYFTCQSDALTKVAEKNCESKLPEPLRKIFGQDAG</sequence>
<feature type="transmembrane region" description="Helical" evidence="2">
    <location>
        <begin position="143"/>
        <end position="168"/>
    </location>
</feature>
<dbReference type="AlphaFoldDB" id="A0A6G4UDJ1"/>
<feature type="transmembrane region" description="Helical" evidence="2">
    <location>
        <begin position="63"/>
        <end position="87"/>
    </location>
</feature>
<feature type="region of interest" description="Disordered" evidence="1">
    <location>
        <begin position="105"/>
        <end position="138"/>
    </location>
</feature>
<feature type="compositionally biased region" description="Gly residues" evidence="1">
    <location>
        <begin position="1"/>
        <end position="42"/>
    </location>
</feature>
<gene>
    <name evidence="3" type="ORF">G5C51_41235</name>
</gene>
<organism evidence="3 4">
    <name type="scientific">Streptomyces coryli</name>
    <dbReference type="NCBI Taxonomy" id="1128680"/>
    <lineage>
        <taxon>Bacteria</taxon>
        <taxon>Bacillati</taxon>
        <taxon>Actinomycetota</taxon>
        <taxon>Actinomycetes</taxon>
        <taxon>Kitasatosporales</taxon>
        <taxon>Streptomycetaceae</taxon>
        <taxon>Streptomyces</taxon>
    </lineage>
</organism>
<feature type="non-terminal residue" evidence="3">
    <location>
        <position position="1"/>
    </location>
</feature>
<evidence type="ECO:0000256" key="2">
    <source>
        <dbReference type="SAM" id="Phobius"/>
    </source>
</evidence>
<evidence type="ECO:0000313" key="4">
    <source>
        <dbReference type="Proteomes" id="UP000481583"/>
    </source>
</evidence>
<comment type="caution">
    <text evidence="3">The sequence shown here is derived from an EMBL/GenBank/DDBJ whole genome shotgun (WGS) entry which is preliminary data.</text>
</comment>
<dbReference type="EMBL" id="JAAKZV010000463">
    <property type="protein sequence ID" value="NGN70295.1"/>
    <property type="molecule type" value="Genomic_DNA"/>
</dbReference>
<dbReference type="Proteomes" id="UP000481583">
    <property type="component" value="Unassembled WGS sequence"/>
</dbReference>
<keyword evidence="2" id="KW-0472">Membrane</keyword>
<evidence type="ECO:0000313" key="3">
    <source>
        <dbReference type="EMBL" id="NGN70295.1"/>
    </source>
</evidence>
<name>A0A6G4UDJ1_9ACTN</name>
<accession>A0A6G4UDJ1</accession>
<proteinExistence type="predicted"/>
<feature type="region of interest" description="Disordered" evidence="1">
    <location>
        <begin position="1"/>
        <end position="48"/>
    </location>
</feature>
<evidence type="ECO:0000256" key="1">
    <source>
        <dbReference type="SAM" id="MobiDB-lite"/>
    </source>
</evidence>